<dbReference type="InterPro" id="IPR050545">
    <property type="entry name" value="Mycobact_MmpL"/>
</dbReference>
<reference evidence="3" key="1">
    <citation type="journal article" date="2019" name="Int. J. Syst. Evol. Microbiol.">
        <title>The Global Catalogue of Microorganisms (GCM) 10K type strain sequencing project: providing services to taxonomists for standard genome sequencing and annotation.</title>
        <authorList>
            <consortium name="The Broad Institute Genomics Platform"/>
            <consortium name="The Broad Institute Genome Sequencing Center for Infectious Disease"/>
            <person name="Wu L."/>
            <person name="Ma J."/>
        </authorList>
    </citation>
    <scope>NUCLEOTIDE SEQUENCE [LARGE SCALE GENOMIC DNA]</scope>
    <source>
        <strain evidence="3">CCUG 62945</strain>
    </source>
</reference>
<feature type="transmembrane region" description="Helical" evidence="1">
    <location>
        <begin position="700"/>
        <end position="720"/>
    </location>
</feature>
<dbReference type="EMBL" id="JBHTBQ010000046">
    <property type="protein sequence ID" value="MFC7422174.1"/>
    <property type="molecule type" value="Genomic_DNA"/>
</dbReference>
<comment type="caution">
    <text evidence="2">The sequence shown here is derived from an EMBL/GenBank/DDBJ whole genome shotgun (WGS) entry which is preliminary data.</text>
</comment>
<keyword evidence="1" id="KW-0812">Transmembrane</keyword>
<feature type="transmembrane region" description="Helical" evidence="1">
    <location>
        <begin position="759"/>
        <end position="781"/>
    </location>
</feature>
<dbReference type="SUPFAM" id="SSF82866">
    <property type="entry name" value="Multidrug efflux transporter AcrB transmembrane domain"/>
    <property type="match status" value="2"/>
</dbReference>
<feature type="transmembrane region" description="Helical" evidence="1">
    <location>
        <begin position="359"/>
        <end position="379"/>
    </location>
</feature>
<dbReference type="PANTHER" id="PTHR33406:SF13">
    <property type="entry name" value="MEMBRANE PROTEIN YDFJ"/>
    <property type="match status" value="1"/>
</dbReference>
<protein>
    <submittedName>
        <fullName evidence="2">MMPL family transporter</fullName>
    </submittedName>
</protein>
<keyword evidence="1" id="KW-1133">Transmembrane helix</keyword>
<keyword evidence="1" id="KW-0472">Membrane</keyword>
<evidence type="ECO:0000313" key="3">
    <source>
        <dbReference type="Proteomes" id="UP001596473"/>
    </source>
</evidence>
<feature type="transmembrane region" description="Helical" evidence="1">
    <location>
        <begin position="434"/>
        <end position="453"/>
    </location>
</feature>
<accession>A0ABW2R4F4</accession>
<feature type="transmembrane region" description="Helical" evidence="1">
    <location>
        <begin position="385"/>
        <end position="407"/>
    </location>
</feature>
<feature type="transmembrane region" description="Helical" evidence="1">
    <location>
        <begin position="732"/>
        <end position="753"/>
    </location>
</feature>
<name>A0ABW2R4F4_9NEIS</name>
<proteinExistence type="predicted"/>
<gene>
    <name evidence="2" type="ORF">ACFQNF_20150</name>
</gene>
<dbReference type="Proteomes" id="UP001596473">
    <property type="component" value="Unassembled WGS sequence"/>
</dbReference>
<feature type="transmembrane region" description="Helical" evidence="1">
    <location>
        <begin position="265"/>
        <end position="284"/>
    </location>
</feature>
<feature type="transmembrane region" description="Helical" evidence="1">
    <location>
        <begin position="291"/>
        <end position="312"/>
    </location>
</feature>
<dbReference type="PANTHER" id="PTHR33406">
    <property type="entry name" value="MEMBRANE PROTEIN MJ1562-RELATED"/>
    <property type="match status" value="1"/>
</dbReference>
<dbReference type="RefSeq" id="WP_380190081.1">
    <property type="nucleotide sequence ID" value="NZ_JBHTBQ010000046.1"/>
</dbReference>
<feature type="transmembrane region" description="Helical" evidence="1">
    <location>
        <begin position="649"/>
        <end position="669"/>
    </location>
</feature>
<keyword evidence="3" id="KW-1185">Reference proteome</keyword>
<evidence type="ECO:0000313" key="2">
    <source>
        <dbReference type="EMBL" id="MFC7422174.1"/>
    </source>
</evidence>
<evidence type="ECO:0000256" key="1">
    <source>
        <dbReference type="SAM" id="Phobius"/>
    </source>
</evidence>
<organism evidence="2 3">
    <name type="scientific">Iodobacter arcticus</name>
    <dbReference type="NCBI Taxonomy" id="590593"/>
    <lineage>
        <taxon>Bacteria</taxon>
        <taxon>Pseudomonadati</taxon>
        <taxon>Pseudomonadota</taxon>
        <taxon>Betaproteobacteria</taxon>
        <taxon>Neisseriales</taxon>
        <taxon>Chitinibacteraceae</taxon>
        <taxon>Iodobacter</taxon>
    </lineage>
</organism>
<feature type="transmembrane region" description="Helical" evidence="1">
    <location>
        <begin position="14"/>
        <end position="34"/>
    </location>
</feature>
<sequence>MSVPALSNQASTRLLAKIWLVIVLAFIGHNIYLWSGHLQLDTDILAMLPQDERDPTVQNATRQLSDSASKRVVVLIGGQDWESASAAADAYAASLAQSKLPLTLRYTMGDESEWLSFFTPHRNQLLSATQRQQLANTSSDQLAQRAVAALYQPGIGMPRLGEWQDDPLNLLGAWLGERAAESKVRIKDGRLALRTSSAESTEENYALLTLEQSGSAFSIKAQQALIPVLDAAKAAAIKTQPKVQVLSVGVPLHAAAAASQAEREVHTIGIGSMIGIVLLTVFAFSAIRPRILVTISIAIGLLAAISVCTLLFGRLHLITLVFGASLVGVAENYGSNYFSSRQGRPAAERWAMLKTQAPVMWLAMLTTAIGYLLLALTPFPGLRQIAVFSATGLLAAFVTVMWWFPLFDKGEMNHTRLSLWIGSRRRLWPSVGRNRLTLIFSLIVAITLLWGGLSIKSNDDVRLLQSSPPALIAQQIKVSKLLDLPSPAQFYLIRGASIEAVLQQEEVLKAKLAPLIAKGSLSGYQAISDWAPSLAQQAENQALVARVVFGEQGVLAKASMALDESLTPALKSAAPLMIADWLAAPVSEPLRHQWLGRFENGYASVMLLRGVNKPEQLAELAAMAPSVAGVRWVDKVAEVSTVMGRYRVLMAWVIALSYLLVFAALSYRFGRQAWRALLPTLLASGLALALLALLGQPLQLFNILALLLILGMGVDYGIFLLENPDRHETRPFLSVTLAAASTLLAFGLLALSATPALHAFGLTMLLGIGLSWLLTPAFMPLTTSEK</sequence>
<dbReference type="Gene3D" id="1.20.1640.10">
    <property type="entry name" value="Multidrug efflux transporter AcrB transmembrane domain"/>
    <property type="match status" value="2"/>
</dbReference>
<feature type="transmembrane region" description="Helical" evidence="1">
    <location>
        <begin position="676"/>
        <end position="694"/>
    </location>
</feature>